<dbReference type="RefSeq" id="WP_381239147.1">
    <property type="nucleotide sequence ID" value="NZ_JBHSKH010000071.1"/>
</dbReference>
<reference evidence="2" key="1">
    <citation type="journal article" date="2019" name="Int. J. Syst. Evol. Microbiol.">
        <title>The Global Catalogue of Microorganisms (GCM) 10K type strain sequencing project: providing services to taxonomists for standard genome sequencing and annotation.</title>
        <authorList>
            <consortium name="The Broad Institute Genomics Platform"/>
            <consortium name="The Broad Institute Genome Sequencing Center for Infectious Disease"/>
            <person name="Wu L."/>
            <person name="Ma J."/>
        </authorList>
    </citation>
    <scope>NUCLEOTIDE SEQUENCE [LARGE SCALE GENOMIC DNA]</scope>
    <source>
        <strain evidence="2">CGMCC 4.7020</strain>
    </source>
</reference>
<keyword evidence="2" id="KW-1185">Reference proteome</keyword>
<accession>A0ABW3XPN7</accession>
<dbReference type="EMBL" id="JBHTMM010000056">
    <property type="protein sequence ID" value="MFD1310570.1"/>
    <property type="molecule type" value="Genomic_DNA"/>
</dbReference>
<evidence type="ECO:0000313" key="2">
    <source>
        <dbReference type="Proteomes" id="UP001597058"/>
    </source>
</evidence>
<sequence>MALELDVHNFHRSVLTDFRERLAQGDRSDQLELITKAVRVAWQAARAGAPPTTTDCRLPLLIVSPYDPTARYARRGQVTRRAGFVAHLTEPCSAPARA</sequence>
<evidence type="ECO:0000313" key="1">
    <source>
        <dbReference type="EMBL" id="MFD1310570.1"/>
    </source>
</evidence>
<dbReference type="Proteomes" id="UP001597058">
    <property type="component" value="Unassembled WGS sequence"/>
</dbReference>
<gene>
    <name evidence="1" type="ORF">ACFQ5X_32630</name>
</gene>
<organism evidence="1 2">
    <name type="scientific">Streptomyces kaempferi</name>
    <dbReference type="NCBI Taxonomy" id="333725"/>
    <lineage>
        <taxon>Bacteria</taxon>
        <taxon>Bacillati</taxon>
        <taxon>Actinomycetota</taxon>
        <taxon>Actinomycetes</taxon>
        <taxon>Kitasatosporales</taxon>
        <taxon>Streptomycetaceae</taxon>
        <taxon>Streptomyces</taxon>
    </lineage>
</organism>
<protein>
    <submittedName>
        <fullName evidence="1">Uncharacterized protein</fullName>
    </submittedName>
</protein>
<name>A0ABW3XPN7_9ACTN</name>
<comment type="caution">
    <text evidence="1">The sequence shown here is derived from an EMBL/GenBank/DDBJ whole genome shotgun (WGS) entry which is preliminary data.</text>
</comment>
<proteinExistence type="predicted"/>